<keyword evidence="13" id="KW-1185">Reference proteome</keyword>
<evidence type="ECO:0000256" key="4">
    <source>
        <dbReference type="ARBA" id="ARBA00022589"/>
    </source>
</evidence>
<dbReference type="SUPFAM" id="SSF56176">
    <property type="entry name" value="FAD-binding/transporter-associated domain-like"/>
    <property type="match status" value="1"/>
</dbReference>
<comment type="similarity">
    <text evidence="3">Belongs to the oxygen-dependent FAD-linked oxidoreductase family.</text>
</comment>
<feature type="signal peptide" evidence="10">
    <location>
        <begin position="1"/>
        <end position="20"/>
    </location>
</feature>
<dbReference type="Gene3D" id="3.30.465.10">
    <property type="match status" value="1"/>
</dbReference>
<evidence type="ECO:0000256" key="8">
    <source>
        <dbReference type="ARBA" id="ARBA00023157"/>
    </source>
</evidence>
<dbReference type="InterPro" id="IPR036318">
    <property type="entry name" value="FAD-bd_PCMH-like_sf"/>
</dbReference>
<evidence type="ECO:0000256" key="5">
    <source>
        <dbReference type="ARBA" id="ARBA00022630"/>
    </source>
</evidence>
<evidence type="ECO:0000256" key="2">
    <source>
        <dbReference type="ARBA" id="ARBA00004913"/>
    </source>
</evidence>
<evidence type="ECO:0000256" key="3">
    <source>
        <dbReference type="ARBA" id="ARBA00005466"/>
    </source>
</evidence>
<dbReference type="Pfam" id="PF08031">
    <property type="entry name" value="BBE"/>
    <property type="match status" value="1"/>
</dbReference>
<evidence type="ECO:0000256" key="1">
    <source>
        <dbReference type="ARBA" id="ARBA00001974"/>
    </source>
</evidence>
<dbReference type="PROSITE" id="PS51387">
    <property type="entry name" value="FAD_PCMH"/>
    <property type="match status" value="1"/>
</dbReference>
<keyword evidence="8" id="KW-1015">Disulfide bond</keyword>
<feature type="domain" description="FAD-binding PCMH-type" evidence="11">
    <location>
        <begin position="71"/>
        <end position="245"/>
    </location>
</feature>
<dbReference type="InterPro" id="IPR016167">
    <property type="entry name" value="FAD-bd_PCMH_sub1"/>
</dbReference>
<dbReference type="Gene3D" id="3.40.462.20">
    <property type="match status" value="1"/>
</dbReference>
<evidence type="ECO:0000313" key="13">
    <source>
        <dbReference type="Proteomes" id="UP001630127"/>
    </source>
</evidence>
<evidence type="ECO:0000256" key="6">
    <source>
        <dbReference type="ARBA" id="ARBA00022729"/>
    </source>
</evidence>
<dbReference type="InterPro" id="IPR016166">
    <property type="entry name" value="FAD-bd_PCMH"/>
</dbReference>
<evidence type="ECO:0000256" key="10">
    <source>
        <dbReference type="SAM" id="SignalP"/>
    </source>
</evidence>
<accession>A0ABD2YU10</accession>
<keyword evidence="7" id="KW-0274">FAD</keyword>
<feature type="chain" id="PRO_5044818460" description="FAD-binding PCMH-type domain-containing protein" evidence="10">
    <location>
        <begin position="21"/>
        <end position="535"/>
    </location>
</feature>
<comment type="pathway">
    <text evidence="2">Alkaloid biosynthesis.</text>
</comment>
<dbReference type="InterPro" id="IPR012951">
    <property type="entry name" value="BBE"/>
</dbReference>
<dbReference type="PROSITE" id="PS51257">
    <property type="entry name" value="PROKAR_LIPOPROTEIN"/>
    <property type="match status" value="1"/>
</dbReference>
<evidence type="ECO:0000256" key="9">
    <source>
        <dbReference type="ARBA" id="ARBA00023180"/>
    </source>
</evidence>
<dbReference type="Gene3D" id="3.30.43.10">
    <property type="entry name" value="Uridine Diphospho-n-acetylenolpyruvylglucosamine Reductase, domain 2"/>
    <property type="match status" value="1"/>
</dbReference>
<dbReference type="FunFam" id="3.30.43.10:FF:000004">
    <property type="entry name" value="Berberine bridge enzyme-like 15"/>
    <property type="match status" value="1"/>
</dbReference>
<dbReference type="Pfam" id="PF01565">
    <property type="entry name" value="FAD_binding_4"/>
    <property type="match status" value="1"/>
</dbReference>
<evidence type="ECO:0000256" key="7">
    <source>
        <dbReference type="ARBA" id="ARBA00022827"/>
    </source>
</evidence>
<organism evidence="12 13">
    <name type="scientific">Cinchona calisaya</name>
    <dbReference type="NCBI Taxonomy" id="153742"/>
    <lineage>
        <taxon>Eukaryota</taxon>
        <taxon>Viridiplantae</taxon>
        <taxon>Streptophyta</taxon>
        <taxon>Embryophyta</taxon>
        <taxon>Tracheophyta</taxon>
        <taxon>Spermatophyta</taxon>
        <taxon>Magnoliopsida</taxon>
        <taxon>eudicotyledons</taxon>
        <taxon>Gunneridae</taxon>
        <taxon>Pentapetalae</taxon>
        <taxon>asterids</taxon>
        <taxon>lamiids</taxon>
        <taxon>Gentianales</taxon>
        <taxon>Rubiaceae</taxon>
        <taxon>Cinchonoideae</taxon>
        <taxon>Cinchoneae</taxon>
        <taxon>Cinchona</taxon>
    </lineage>
</organism>
<dbReference type="AlphaFoldDB" id="A0ABD2YU10"/>
<evidence type="ECO:0000313" key="12">
    <source>
        <dbReference type="EMBL" id="KAL3509500.1"/>
    </source>
</evidence>
<dbReference type="InterPro" id="IPR006094">
    <property type="entry name" value="Oxid_FAD_bind_N"/>
</dbReference>
<proteinExistence type="inferred from homology"/>
<comment type="caution">
    <text evidence="12">The sequence shown here is derived from an EMBL/GenBank/DDBJ whole genome shotgun (WGS) entry which is preliminary data.</text>
</comment>
<dbReference type="PANTHER" id="PTHR32448">
    <property type="entry name" value="OS08G0158400 PROTEIN"/>
    <property type="match status" value="1"/>
</dbReference>
<gene>
    <name evidence="12" type="ORF">ACH5RR_028901</name>
</gene>
<keyword evidence="5" id="KW-0285">Flavoprotein</keyword>
<protein>
    <recommendedName>
        <fullName evidence="11">FAD-binding PCMH-type domain-containing protein</fullName>
    </recommendedName>
</protein>
<reference evidence="12 13" key="1">
    <citation type="submission" date="2024-11" db="EMBL/GenBank/DDBJ databases">
        <title>A near-complete genome assembly of Cinchona calisaya.</title>
        <authorList>
            <person name="Lian D.C."/>
            <person name="Zhao X.W."/>
            <person name="Wei L."/>
        </authorList>
    </citation>
    <scope>NUCLEOTIDE SEQUENCE [LARGE SCALE GENOMIC DNA]</scope>
    <source>
        <tissue evidence="12">Nenye</tissue>
    </source>
</reference>
<dbReference type="Proteomes" id="UP001630127">
    <property type="component" value="Unassembled WGS sequence"/>
</dbReference>
<comment type="cofactor">
    <cofactor evidence="1">
        <name>FAD</name>
        <dbReference type="ChEBI" id="CHEBI:57692"/>
    </cofactor>
</comment>
<keyword evidence="4" id="KW-0017">Alkaloid metabolism</keyword>
<evidence type="ECO:0000259" key="11">
    <source>
        <dbReference type="PROSITE" id="PS51387"/>
    </source>
</evidence>
<name>A0ABD2YU10_9GENT</name>
<sequence>MMKKLQISFAFLLSISCAIAFASDQQENAFLSCLLSSEDTTISSIIYTPKNSSFLSVLDFYIQNSQFLTPETPKPKVILTPVKESQIQKAILCGKTSGLQIRIRSGGHDFAGSSYISEVPFFVLDMFNFKSVSVDPESRTAWVGAGATLGEMYYSIYKKNSSLGFPAGYWPTVAAGGHITGGGYGALTRQYGIAADHVIDARVIDVNGRILDRASMGEDLFWAIRGGVGANFVVILSYKLTLVDVPENVTVFSVTRTLEQNAIQLVYKWQHVAPTLPINLTISLQFTSTISNQTGKATINAIFISVYRGGVDELLSVVGEYFPELNLKREDCTEMLWIQYFPFHIGRPIDNIEEFLTSRVPPSKPYFTAKADFAKDPIPEKGLEEILYKLSEVPSLIGQMEWTIFGGGIMEEIPESEIPFPHRGNLFIMFEVVYWYENDTSAVIQNRTNWLRELHDVIGQYVPNNPRAAYANYRDLDLGVNNVEGETSIEQARTWGAPYFKNNFDRLVQVKTQVDPDNFFKNEQSFPPLPAYSSY</sequence>
<keyword evidence="9" id="KW-0325">Glycoprotein</keyword>
<dbReference type="InterPro" id="IPR016169">
    <property type="entry name" value="FAD-bd_PCMH_sub2"/>
</dbReference>
<dbReference type="EMBL" id="JBJUIK010000012">
    <property type="protein sequence ID" value="KAL3509500.1"/>
    <property type="molecule type" value="Genomic_DNA"/>
</dbReference>
<keyword evidence="6 10" id="KW-0732">Signal</keyword>